<dbReference type="InterPro" id="IPR002130">
    <property type="entry name" value="Cyclophilin-type_PPIase_dom"/>
</dbReference>
<feature type="transmembrane region" description="Helical" evidence="5">
    <location>
        <begin position="50"/>
        <end position="74"/>
    </location>
</feature>
<evidence type="ECO:0000256" key="5">
    <source>
        <dbReference type="SAM" id="Phobius"/>
    </source>
</evidence>
<dbReference type="GO" id="GO:0003755">
    <property type="term" value="F:peptidyl-prolyl cis-trans isomerase activity"/>
    <property type="evidence" value="ECO:0007669"/>
    <property type="project" value="UniProtKB-KW"/>
</dbReference>
<evidence type="ECO:0000256" key="1">
    <source>
        <dbReference type="ARBA" id="ARBA00013194"/>
    </source>
</evidence>
<dbReference type="Proteomes" id="UP000189735">
    <property type="component" value="Unassembled WGS sequence"/>
</dbReference>
<keyword evidence="5" id="KW-0472">Membrane</keyword>
<evidence type="ECO:0000313" key="7">
    <source>
        <dbReference type="EMBL" id="SKA89676.1"/>
    </source>
</evidence>
<sequence>MTNPYRPGSTRTNPLAIVSLISAFALSLVAVITGHLALRQIKRTGEGGRGLAIAGVTIGYAGLVAGTIAIVIFITASVTALTEEVQRNDNGLMAPSTIEARELPPPSLAENRDWTGTITINGQDVGVTLDGAAAPQAVSSFLALGDDGFFDGTSCHRLVTAGIYVLQCGDPTGTGTGGPGYSYGPIENAPKDDVYPAGTLAMARIGGDGDSMGSQFFIVYDDSTIPSDAAGGYTVLGTITSGLDVVTGIADAGTTSGASDGTPADPAVIDGVSFR</sequence>
<dbReference type="RefSeq" id="WP_174436061.1">
    <property type="nucleotide sequence ID" value="NZ_FUYG01000003.1"/>
</dbReference>
<dbReference type="Pfam" id="PF00160">
    <property type="entry name" value="Pro_isomerase"/>
    <property type="match status" value="1"/>
</dbReference>
<evidence type="ECO:0000259" key="6">
    <source>
        <dbReference type="PROSITE" id="PS50072"/>
    </source>
</evidence>
<dbReference type="EMBL" id="FUYG01000003">
    <property type="protein sequence ID" value="SKA89676.1"/>
    <property type="molecule type" value="Genomic_DNA"/>
</dbReference>
<evidence type="ECO:0000256" key="2">
    <source>
        <dbReference type="ARBA" id="ARBA00023110"/>
    </source>
</evidence>
<keyword evidence="5" id="KW-0812">Transmembrane</keyword>
<feature type="region of interest" description="Disordered" evidence="4">
    <location>
        <begin position="254"/>
        <end position="275"/>
    </location>
</feature>
<keyword evidence="3 7" id="KW-0413">Isomerase</keyword>
<feature type="transmembrane region" description="Helical" evidence="5">
    <location>
        <begin position="15"/>
        <end position="38"/>
    </location>
</feature>
<dbReference type="InterPro" id="IPR025241">
    <property type="entry name" value="DUF4190"/>
</dbReference>
<organism evidence="7 8">
    <name type="scientific">Agreia bicolorata</name>
    <dbReference type="NCBI Taxonomy" id="110935"/>
    <lineage>
        <taxon>Bacteria</taxon>
        <taxon>Bacillati</taxon>
        <taxon>Actinomycetota</taxon>
        <taxon>Actinomycetes</taxon>
        <taxon>Micrococcales</taxon>
        <taxon>Microbacteriaceae</taxon>
        <taxon>Agreia</taxon>
    </lineage>
</organism>
<feature type="domain" description="PPIase cyclophilin-type" evidence="6">
    <location>
        <begin position="124"/>
        <end position="274"/>
    </location>
</feature>
<reference evidence="8" key="1">
    <citation type="submission" date="2017-02" db="EMBL/GenBank/DDBJ databases">
        <authorList>
            <person name="Varghese N."/>
            <person name="Submissions S."/>
        </authorList>
    </citation>
    <scope>NUCLEOTIDE SEQUENCE [LARGE SCALE GENOMIC DNA]</scope>
    <source>
        <strain evidence="8">VKM Ac-2052</strain>
    </source>
</reference>
<evidence type="ECO:0000313" key="8">
    <source>
        <dbReference type="Proteomes" id="UP000189735"/>
    </source>
</evidence>
<name>A0A1T4XJM0_9MICO</name>
<accession>A0A1T4XJM0</accession>
<evidence type="ECO:0000256" key="3">
    <source>
        <dbReference type="ARBA" id="ARBA00023235"/>
    </source>
</evidence>
<dbReference type="PANTHER" id="PTHR43246">
    <property type="entry name" value="PEPTIDYL-PROLYL CIS-TRANS ISOMERASE CYP38, CHLOROPLASTIC"/>
    <property type="match status" value="1"/>
</dbReference>
<gene>
    <name evidence="7" type="ORF">SAMN06295879_1218</name>
</gene>
<dbReference type="Gene3D" id="2.40.100.10">
    <property type="entry name" value="Cyclophilin-like"/>
    <property type="match status" value="1"/>
</dbReference>
<dbReference type="InterPro" id="IPR029000">
    <property type="entry name" value="Cyclophilin-like_dom_sf"/>
</dbReference>
<dbReference type="Pfam" id="PF13828">
    <property type="entry name" value="DUF4190"/>
    <property type="match status" value="1"/>
</dbReference>
<evidence type="ECO:0000256" key="4">
    <source>
        <dbReference type="SAM" id="MobiDB-lite"/>
    </source>
</evidence>
<dbReference type="EC" id="5.2.1.8" evidence="1"/>
<dbReference type="SUPFAM" id="SSF50891">
    <property type="entry name" value="Cyclophilin-like"/>
    <property type="match status" value="1"/>
</dbReference>
<keyword evidence="5" id="KW-1133">Transmembrane helix</keyword>
<proteinExistence type="predicted"/>
<keyword evidence="2" id="KW-0697">Rotamase</keyword>
<protein>
    <recommendedName>
        <fullName evidence="1">peptidylprolyl isomerase</fullName>
        <ecNumber evidence="1">5.2.1.8</ecNumber>
    </recommendedName>
</protein>
<dbReference type="PROSITE" id="PS50072">
    <property type="entry name" value="CSA_PPIASE_2"/>
    <property type="match status" value="1"/>
</dbReference>
<dbReference type="AlphaFoldDB" id="A0A1T4XJM0"/>
<dbReference type="InterPro" id="IPR044665">
    <property type="entry name" value="E_coli_cyclophilin_A-like"/>
</dbReference>